<dbReference type="AlphaFoldDB" id="A0A2Z6QWD0"/>
<dbReference type="SMART" id="SM00671">
    <property type="entry name" value="SEL1"/>
    <property type="match status" value="17"/>
</dbReference>
<dbReference type="Pfam" id="PF08238">
    <property type="entry name" value="Sel1"/>
    <property type="match status" value="18"/>
</dbReference>
<dbReference type="SUPFAM" id="SSF56112">
    <property type="entry name" value="Protein kinase-like (PK-like)"/>
    <property type="match status" value="1"/>
</dbReference>
<reference evidence="2 4" key="1">
    <citation type="submission" date="2017-11" db="EMBL/GenBank/DDBJ databases">
        <title>The genome of Rhizophagus clarus HR1 reveals common genetic basis of auxotrophy among arbuscular mycorrhizal fungi.</title>
        <authorList>
            <person name="Kobayashi Y."/>
        </authorList>
    </citation>
    <scope>NUCLEOTIDE SEQUENCE [LARGE SCALE GENOMIC DNA]</scope>
    <source>
        <strain evidence="2 4">HR1</strain>
    </source>
</reference>
<dbReference type="InterPro" id="IPR006597">
    <property type="entry name" value="Sel1-like"/>
</dbReference>
<protein>
    <submittedName>
        <fullName evidence="3">Kinase-like domain-containing protein</fullName>
    </submittedName>
</protein>
<dbReference type="PANTHER" id="PTHR43628">
    <property type="entry name" value="ACTIVATOR OF C KINASE PROTEIN 1-RELATED"/>
    <property type="match status" value="1"/>
</dbReference>
<dbReference type="Proteomes" id="UP000247702">
    <property type="component" value="Unassembled WGS sequence"/>
</dbReference>
<dbReference type="Proteomes" id="UP000615446">
    <property type="component" value="Unassembled WGS sequence"/>
</dbReference>
<dbReference type="InterPro" id="IPR052945">
    <property type="entry name" value="Mitotic_Regulator"/>
</dbReference>
<comment type="caution">
    <text evidence="2">The sequence shown here is derived from an EMBL/GenBank/DDBJ whole genome shotgun (WGS) entry which is preliminary data.</text>
</comment>
<keyword evidence="3" id="KW-0418">Kinase</keyword>
<evidence type="ECO:0000313" key="3">
    <source>
        <dbReference type="EMBL" id="GES74561.1"/>
    </source>
</evidence>
<evidence type="ECO:0000313" key="2">
    <source>
        <dbReference type="EMBL" id="GBB84536.1"/>
    </source>
</evidence>
<keyword evidence="3" id="KW-0808">Transferase</keyword>
<evidence type="ECO:0000313" key="4">
    <source>
        <dbReference type="Proteomes" id="UP000247702"/>
    </source>
</evidence>
<dbReference type="GO" id="GO:0004672">
    <property type="term" value="F:protein kinase activity"/>
    <property type="evidence" value="ECO:0007669"/>
    <property type="project" value="InterPro"/>
</dbReference>
<gene>
    <name evidence="3" type="ORF">RCL2_000203400</name>
    <name evidence="2" type="ORF">RclHR1_01110021</name>
</gene>
<dbReference type="Pfam" id="PF00069">
    <property type="entry name" value="Pkinase"/>
    <property type="match status" value="1"/>
</dbReference>
<evidence type="ECO:0000259" key="1">
    <source>
        <dbReference type="PROSITE" id="PS50011"/>
    </source>
</evidence>
<dbReference type="OrthoDB" id="2380284at2759"/>
<reference evidence="3" key="2">
    <citation type="submission" date="2019-10" db="EMBL/GenBank/DDBJ databases">
        <title>Conservation and host-specific expression of non-tandemly repeated heterogenous ribosome RNA gene in arbuscular mycorrhizal fungi.</title>
        <authorList>
            <person name="Maeda T."/>
            <person name="Kobayashi Y."/>
            <person name="Nakagawa T."/>
            <person name="Ezawa T."/>
            <person name="Yamaguchi K."/>
            <person name="Bino T."/>
            <person name="Nishimoto Y."/>
            <person name="Shigenobu S."/>
            <person name="Kawaguchi M."/>
        </authorList>
    </citation>
    <scope>NUCLEOTIDE SEQUENCE</scope>
    <source>
        <strain evidence="3">HR1</strain>
    </source>
</reference>
<name>A0A2Z6QWD0_9GLOM</name>
<dbReference type="InterPro" id="IPR011009">
    <property type="entry name" value="Kinase-like_dom_sf"/>
</dbReference>
<proteinExistence type="predicted"/>
<dbReference type="PROSITE" id="PS50011">
    <property type="entry name" value="PROTEIN_KINASE_DOM"/>
    <property type="match status" value="1"/>
</dbReference>
<dbReference type="PANTHER" id="PTHR43628:SF1">
    <property type="entry name" value="CHITIN SYNTHASE REGULATORY FACTOR 2-RELATED"/>
    <property type="match status" value="1"/>
</dbReference>
<organism evidence="2 4">
    <name type="scientific">Rhizophagus clarus</name>
    <dbReference type="NCBI Taxonomy" id="94130"/>
    <lineage>
        <taxon>Eukaryota</taxon>
        <taxon>Fungi</taxon>
        <taxon>Fungi incertae sedis</taxon>
        <taxon>Mucoromycota</taxon>
        <taxon>Glomeromycotina</taxon>
        <taxon>Glomeromycetes</taxon>
        <taxon>Glomerales</taxon>
        <taxon>Glomeraceae</taxon>
        <taxon>Rhizophagus</taxon>
    </lineage>
</organism>
<dbReference type="SUPFAM" id="SSF81901">
    <property type="entry name" value="HCP-like"/>
    <property type="match status" value="4"/>
</dbReference>
<dbReference type="STRING" id="94130.A0A2Z6QWD0"/>
<dbReference type="InterPro" id="IPR000719">
    <property type="entry name" value="Prot_kinase_dom"/>
</dbReference>
<dbReference type="GO" id="GO:0005524">
    <property type="term" value="F:ATP binding"/>
    <property type="evidence" value="ECO:0007669"/>
    <property type="project" value="InterPro"/>
</dbReference>
<dbReference type="Gene3D" id="1.10.510.10">
    <property type="entry name" value="Transferase(Phosphotransferase) domain 1"/>
    <property type="match status" value="1"/>
</dbReference>
<feature type="domain" description="Protein kinase" evidence="1">
    <location>
        <begin position="33"/>
        <end position="293"/>
    </location>
</feature>
<accession>A0A2Z6QWD0</accession>
<dbReference type="InterPro" id="IPR011990">
    <property type="entry name" value="TPR-like_helical_dom_sf"/>
</dbReference>
<sequence length="1071" mass="124095">MSKSAEKDSDTCIDWLEKAISDNYIKYYDYADFTNKEELNNGSFGKVFRANRKDSDTVMALKYPFNLTIKEIINELKMQREVDYHANIIRFYGISKLENKYLLVMEYADCGSLQSYLKKSFNKLEWDDKHQLALQLANAVECLHNEGIIHCDLHAQNVLVHQDKIKLADFGLSRKIGDACNSADVLGVVPYVDPKFLDNIISKSQQYKLNTKSDVCSVGVLLWQISSGYRPFYAEDVEYDAKLIMDIKKGRREKVIKDTPIEYSNLYQEFWEDDPNKRPTIYQVVKSLKKIVFGESNNNINSLENKEEGLLRETPYQSIITNLGSTLSDNSELYLSKLIQNHLNNEYNFDVLNQAEKLFLEIFDISDSINILVDKLITLLIKTQDEGNYLNETKYFINHCISLSNQTLNDIFEWLKENQTKSPHIFFLGFFYYNEFILEEKNENKAFNLILKAAKDDYPIAQMYLSSFYERGIGTEIDYNLMFYWVQSAVSNKSIYGQLILGCCYENGIGTVKDLDKAFYWYQNATNNNNKTALYYLGRCYELGYGVEKDEGEAFKIYTKLSEKSKHGNLRLAIFYYKGIRTKVNKLKAFELCKKTAEINNSMAQYNLGLLYENGEGTEKDLEKAIYWYNKSAENGNNAAQYNVGRCYEFGEGVEKDEIKAFEYYKKSAEKEYLNAQFRLGYCYEYGIGIEINKIKAFDYYEKAAEKGHSIAQNSFGYLYENGEGTEKNLEKAIYWYNKSAENGNDAAQYNMGQCYRSGKGVEKDEHKAFEYYKKSAEKEYLNAQLQLGYCYEYGIGIEINKTKAFEFYKKAAEKGHSDAQNNLGFLYDRGQGVEKDRKKAIYWYQKAAENENAIALYNLGESYELGIGVEKDEIKAFEYYNKSAENNFNVKFYLGYCYVNGIGTEINKIKGFELYNEAACKGNIFYNKDDLNKVCYWYHKSSENDNKVALFKLGEFYELGHGVCKNETRAFEFYNKSADLGFIDAQYRLGHIYEHGTEIDNNKEKAFELYKVAAEGGNINAQKCFASLYEKGEGTQKDIDSAIYWYKKVMSNGHQEVKEILDRLINKKST</sequence>
<dbReference type="EMBL" id="BLAL01000012">
    <property type="protein sequence ID" value="GES74561.1"/>
    <property type="molecule type" value="Genomic_DNA"/>
</dbReference>
<dbReference type="Gene3D" id="1.25.40.10">
    <property type="entry name" value="Tetratricopeptide repeat domain"/>
    <property type="match status" value="4"/>
</dbReference>
<dbReference type="PRINTS" id="PR00109">
    <property type="entry name" value="TYRKINASE"/>
</dbReference>
<dbReference type="EMBL" id="BEXD01000125">
    <property type="protein sequence ID" value="GBB84536.1"/>
    <property type="molecule type" value="Genomic_DNA"/>
</dbReference>
<dbReference type="InterPro" id="IPR001245">
    <property type="entry name" value="Ser-Thr/Tyr_kinase_cat_dom"/>
</dbReference>
<keyword evidence="4" id="KW-1185">Reference proteome</keyword>